<comment type="caution">
    <text evidence="2">The sequence shown here is derived from an EMBL/GenBank/DDBJ whole genome shotgun (WGS) entry which is preliminary data.</text>
</comment>
<gene>
    <name evidence="2" type="ORF">EVAR_38274_1</name>
</gene>
<accession>A0A4C1W825</accession>
<proteinExistence type="predicted"/>
<keyword evidence="3" id="KW-1185">Reference proteome</keyword>
<reference evidence="2 3" key="1">
    <citation type="journal article" date="2019" name="Commun. Biol.">
        <title>The bagworm genome reveals a unique fibroin gene that provides high tensile strength.</title>
        <authorList>
            <person name="Kono N."/>
            <person name="Nakamura H."/>
            <person name="Ohtoshi R."/>
            <person name="Tomita M."/>
            <person name="Numata K."/>
            <person name="Arakawa K."/>
        </authorList>
    </citation>
    <scope>NUCLEOTIDE SEQUENCE [LARGE SCALE GENOMIC DNA]</scope>
</reference>
<feature type="compositionally biased region" description="Low complexity" evidence="1">
    <location>
        <begin position="47"/>
        <end position="58"/>
    </location>
</feature>
<evidence type="ECO:0000313" key="2">
    <source>
        <dbReference type="EMBL" id="GBP47163.1"/>
    </source>
</evidence>
<evidence type="ECO:0000313" key="3">
    <source>
        <dbReference type="Proteomes" id="UP000299102"/>
    </source>
</evidence>
<dbReference type="EMBL" id="BGZK01000497">
    <property type="protein sequence ID" value="GBP47163.1"/>
    <property type="molecule type" value="Genomic_DNA"/>
</dbReference>
<protein>
    <submittedName>
        <fullName evidence="2">Uncharacterized protein</fullName>
    </submittedName>
</protein>
<feature type="region of interest" description="Disordered" evidence="1">
    <location>
        <begin position="47"/>
        <end position="71"/>
    </location>
</feature>
<dbReference type="AlphaFoldDB" id="A0A4C1W825"/>
<evidence type="ECO:0000256" key="1">
    <source>
        <dbReference type="SAM" id="MobiDB-lite"/>
    </source>
</evidence>
<sequence>MAAEEVGYRKGKWTTETLMHWTKRNSWVYRGSCNLHSERGRVLRAPGVGAGAGAQATRTSSGKKSTCKIEH</sequence>
<organism evidence="2 3">
    <name type="scientific">Eumeta variegata</name>
    <name type="common">Bagworm moth</name>
    <name type="synonym">Eumeta japonica</name>
    <dbReference type="NCBI Taxonomy" id="151549"/>
    <lineage>
        <taxon>Eukaryota</taxon>
        <taxon>Metazoa</taxon>
        <taxon>Ecdysozoa</taxon>
        <taxon>Arthropoda</taxon>
        <taxon>Hexapoda</taxon>
        <taxon>Insecta</taxon>
        <taxon>Pterygota</taxon>
        <taxon>Neoptera</taxon>
        <taxon>Endopterygota</taxon>
        <taxon>Lepidoptera</taxon>
        <taxon>Glossata</taxon>
        <taxon>Ditrysia</taxon>
        <taxon>Tineoidea</taxon>
        <taxon>Psychidae</taxon>
        <taxon>Oiketicinae</taxon>
        <taxon>Eumeta</taxon>
    </lineage>
</organism>
<dbReference type="Proteomes" id="UP000299102">
    <property type="component" value="Unassembled WGS sequence"/>
</dbReference>
<name>A0A4C1W825_EUMVA</name>